<keyword evidence="1" id="KW-0732">Signal</keyword>
<feature type="chain" id="PRO_5035151895" evidence="1">
    <location>
        <begin position="24"/>
        <end position="79"/>
    </location>
</feature>
<protein>
    <submittedName>
        <fullName evidence="2">Uncharacterized protein</fullName>
    </submittedName>
</protein>
<dbReference type="Proteomes" id="UP000786811">
    <property type="component" value="Unassembled WGS sequence"/>
</dbReference>
<dbReference type="OrthoDB" id="4794873at2759"/>
<dbReference type="EMBL" id="CAJNRD030001114">
    <property type="protein sequence ID" value="CAG5074320.1"/>
    <property type="molecule type" value="Genomic_DNA"/>
</dbReference>
<gene>
    <name evidence="2" type="ORF">HICCMSTLAB_LOCUS1018</name>
</gene>
<proteinExistence type="predicted"/>
<keyword evidence="3" id="KW-1185">Reference proteome</keyword>
<feature type="signal peptide" evidence="1">
    <location>
        <begin position="1"/>
        <end position="23"/>
    </location>
</feature>
<reference evidence="2" key="1">
    <citation type="submission" date="2021-04" db="EMBL/GenBank/DDBJ databases">
        <authorList>
            <person name="Chebbi M.A.C M."/>
        </authorList>
    </citation>
    <scope>NUCLEOTIDE SEQUENCE</scope>
</reference>
<accession>A0A8J2E9T3</accession>
<evidence type="ECO:0000313" key="3">
    <source>
        <dbReference type="Proteomes" id="UP000786811"/>
    </source>
</evidence>
<sequence>MSLGVVVIKQSLLILVCISLSSADSPGGTNKTVKTYLPPLRIPETYAPKNNSLEAKCDHQVQIFEDSLQKFEPWALESI</sequence>
<name>A0A8J2E9T3_COTCN</name>
<evidence type="ECO:0000256" key="1">
    <source>
        <dbReference type="SAM" id="SignalP"/>
    </source>
</evidence>
<evidence type="ECO:0000313" key="2">
    <source>
        <dbReference type="EMBL" id="CAG5074320.1"/>
    </source>
</evidence>
<comment type="caution">
    <text evidence="2">The sequence shown here is derived from an EMBL/GenBank/DDBJ whole genome shotgun (WGS) entry which is preliminary data.</text>
</comment>
<dbReference type="AlphaFoldDB" id="A0A8J2E9T3"/>
<organism evidence="2 3">
    <name type="scientific">Cotesia congregata</name>
    <name type="common">Parasitoid wasp</name>
    <name type="synonym">Apanteles congregatus</name>
    <dbReference type="NCBI Taxonomy" id="51543"/>
    <lineage>
        <taxon>Eukaryota</taxon>
        <taxon>Metazoa</taxon>
        <taxon>Ecdysozoa</taxon>
        <taxon>Arthropoda</taxon>
        <taxon>Hexapoda</taxon>
        <taxon>Insecta</taxon>
        <taxon>Pterygota</taxon>
        <taxon>Neoptera</taxon>
        <taxon>Endopterygota</taxon>
        <taxon>Hymenoptera</taxon>
        <taxon>Apocrita</taxon>
        <taxon>Ichneumonoidea</taxon>
        <taxon>Braconidae</taxon>
        <taxon>Microgastrinae</taxon>
        <taxon>Cotesia</taxon>
    </lineage>
</organism>